<evidence type="ECO:0000256" key="1">
    <source>
        <dbReference type="SAM" id="MobiDB-lite"/>
    </source>
</evidence>
<evidence type="ECO:0000313" key="3">
    <source>
        <dbReference type="EMBL" id="KAB2584066.1"/>
    </source>
</evidence>
<dbReference type="EMBL" id="MRBO01000475">
    <property type="protein sequence ID" value="KAB2584066.1"/>
    <property type="molecule type" value="Genomic_DNA"/>
</dbReference>
<accession>A0A0C3A726</accession>
<keyword evidence="2" id="KW-0472">Membrane</keyword>
<evidence type="ECO:0000313" key="4">
    <source>
        <dbReference type="Proteomes" id="UP000325576"/>
    </source>
</evidence>
<keyword evidence="2" id="KW-0812">Transmembrane</keyword>
<reference evidence="3 4" key="1">
    <citation type="journal article" date="2017" name="Poromechanics V (2013)">
        <title>Genomic Characterization of the Arsenic-Tolerant Actinobacterium, &lt;i&gt;Rhodococcus erythropolis&lt;/i&gt; S43.</title>
        <authorList>
            <person name="Retamal-Morales G."/>
            <person name="Mehnert M."/>
            <person name="Schwabe R."/>
            <person name="Tischler D."/>
            <person name="Schloemann M."/>
            <person name="Levican G.J."/>
        </authorList>
    </citation>
    <scope>NUCLEOTIDE SEQUENCE [LARGE SCALE GENOMIC DNA]</scope>
    <source>
        <strain evidence="3 4">S43</strain>
    </source>
</reference>
<keyword evidence="2" id="KW-1133">Transmembrane helix</keyword>
<dbReference type="Proteomes" id="UP000325576">
    <property type="component" value="Unassembled WGS sequence"/>
</dbReference>
<dbReference type="Pfam" id="PF10821">
    <property type="entry name" value="DUF2567"/>
    <property type="match status" value="1"/>
</dbReference>
<feature type="transmembrane region" description="Helical" evidence="2">
    <location>
        <begin position="132"/>
        <end position="158"/>
    </location>
</feature>
<dbReference type="AlphaFoldDB" id="A0A0C3A726"/>
<name>A0A0C3A726_RHOER</name>
<feature type="transmembrane region" description="Helical" evidence="2">
    <location>
        <begin position="12"/>
        <end position="33"/>
    </location>
</feature>
<gene>
    <name evidence="3" type="ORF">BS297_17420</name>
</gene>
<proteinExistence type="predicted"/>
<feature type="transmembrane region" description="Helical" evidence="2">
    <location>
        <begin position="63"/>
        <end position="82"/>
    </location>
</feature>
<sequence>MISLRQTRLRTAIVIAATIAGVSVLVGVVWAFLAPAEHLLVVSEGRGVALTGESLHQFDASAVFIWLALIVGVLSAVAAWLARLSRGPYALGGLIVGSAAGAGLMALVGSGVTKLRFPTADNPAVGEIIARAPNIGTLLVLLFQPLAACVVTLVLAVLNPYDDLGVGDHPESGDPESGDPATEAEQADDEVQPKLP</sequence>
<comment type="caution">
    <text evidence="3">The sequence shown here is derived from an EMBL/GenBank/DDBJ whole genome shotgun (WGS) entry which is preliminary data.</text>
</comment>
<feature type="transmembrane region" description="Helical" evidence="2">
    <location>
        <begin position="89"/>
        <end position="112"/>
    </location>
</feature>
<protein>
    <recommendedName>
        <fullName evidence="5">DUF2567 domain-containing protein</fullName>
    </recommendedName>
</protein>
<evidence type="ECO:0008006" key="5">
    <source>
        <dbReference type="Google" id="ProtNLM"/>
    </source>
</evidence>
<feature type="region of interest" description="Disordered" evidence="1">
    <location>
        <begin position="166"/>
        <end position="196"/>
    </location>
</feature>
<dbReference type="InterPro" id="IPR021213">
    <property type="entry name" value="DUF2567"/>
</dbReference>
<organism evidence="3 4">
    <name type="scientific">Rhodococcus erythropolis</name>
    <name type="common">Arthrobacter picolinophilus</name>
    <dbReference type="NCBI Taxonomy" id="1833"/>
    <lineage>
        <taxon>Bacteria</taxon>
        <taxon>Bacillati</taxon>
        <taxon>Actinomycetota</taxon>
        <taxon>Actinomycetes</taxon>
        <taxon>Mycobacteriales</taxon>
        <taxon>Nocardiaceae</taxon>
        <taxon>Rhodococcus</taxon>
        <taxon>Rhodococcus erythropolis group</taxon>
    </lineage>
</organism>
<evidence type="ECO:0000256" key="2">
    <source>
        <dbReference type="SAM" id="Phobius"/>
    </source>
</evidence>